<accession>F9G183</accession>
<feature type="region of interest" description="Disordered" evidence="1">
    <location>
        <begin position="244"/>
        <end position="327"/>
    </location>
</feature>
<feature type="region of interest" description="Disordered" evidence="1">
    <location>
        <begin position="119"/>
        <end position="153"/>
    </location>
</feature>
<reference evidence="2" key="1">
    <citation type="journal article" date="2012" name="Mol. Plant Microbe Interact.">
        <title>A highly conserved effector in Fusarium oxysporum is required for full virulence on Arabidopsis.</title>
        <authorList>
            <person name="Thatcher L.F."/>
            <person name="Gardiner D.M."/>
            <person name="Kazan K."/>
            <person name="Manners J."/>
        </authorList>
    </citation>
    <scope>NUCLEOTIDE SEQUENCE [LARGE SCALE GENOMIC DNA]</scope>
    <source>
        <strain evidence="2">Fo5176</strain>
    </source>
</reference>
<dbReference type="AlphaFoldDB" id="F9G183"/>
<organism evidence="2">
    <name type="scientific">Fusarium oxysporum (strain Fo5176)</name>
    <name type="common">Fusarium vascular wilt</name>
    <dbReference type="NCBI Taxonomy" id="660025"/>
    <lineage>
        <taxon>Eukaryota</taxon>
        <taxon>Fungi</taxon>
        <taxon>Dikarya</taxon>
        <taxon>Ascomycota</taxon>
        <taxon>Pezizomycotina</taxon>
        <taxon>Sordariomycetes</taxon>
        <taxon>Hypocreomycetidae</taxon>
        <taxon>Hypocreales</taxon>
        <taxon>Nectriaceae</taxon>
        <taxon>Fusarium</taxon>
        <taxon>Fusarium oxysporum species complex</taxon>
    </lineage>
</organism>
<name>F9G183_FUSOF</name>
<dbReference type="OrthoDB" id="5064249at2759"/>
<sequence length="414" mass="45240">MLSVQKLVHHWKKGQFIPGGKPPQPLNDEVKEQRLSELNHNIIITQEITKGISILSDAVKALEKTQEFNRNPTSFIGDTRDLLMSDDYLLVADVLRLIFPEGMISKVWQLKRGRDEDLDTQYNDPAPGNRPILIPKSKKRRLDRLGEQEETRQEHKIGGLFGIPASQLRFTNGGAFGIPASQLRLTNGSEAQKENKTGGLFGTPASQLRFTNGPETQEATGPLFGALSGPEATRYTGVFGAKEKGSNTSPAPQHTGIFSAKSPTPEYTGIFSQRIGFTSEKPTSPTVSGDKEKGSDTSPTPRYTGIFGAKSSEPQTGGIFSTKSPAPGYTGTFSQRIGFTPSGNKEEATINKALSSAGGDEVNKSLAQLQLLGQQEETITIPQGTKRKHEMEEETMNKVRNKVKVQEPYNLITL</sequence>
<evidence type="ECO:0000313" key="2">
    <source>
        <dbReference type="EMBL" id="EGU77077.1"/>
    </source>
</evidence>
<evidence type="ECO:0000256" key="1">
    <source>
        <dbReference type="SAM" id="MobiDB-lite"/>
    </source>
</evidence>
<comment type="caution">
    <text evidence="2">The sequence shown here is derived from an EMBL/GenBank/DDBJ whole genome shotgun (WGS) entry which is preliminary data.</text>
</comment>
<gene>
    <name evidence="2" type="ORF">FOXB_12415</name>
</gene>
<feature type="compositionally biased region" description="Polar residues" evidence="1">
    <location>
        <begin position="312"/>
        <end position="324"/>
    </location>
</feature>
<proteinExistence type="predicted"/>
<feature type="compositionally biased region" description="Basic and acidic residues" evidence="1">
    <location>
        <begin position="143"/>
        <end position="153"/>
    </location>
</feature>
<protein>
    <submittedName>
        <fullName evidence="2">Uncharacterized protein</fullName>
    </submittedName>
</protein>
<dbReference type="EMBL" id="AFQF01003066">
    <property type="protein sequence ID" value="EGU77077.1"/>
    <property type="molecule type" value="Genomic_DNA"/>
</dbReference>